<keyword evidence="4 6" id="KW-0472">Membrane</keyword>
<evidence type="ECO:0000313" key="7">
    <source>
        <dbReference type="EMBL" id="KAF2076021.1"/>
    </source>
</evidence>
<accession>A0A8J4UUX3</accession>
<comment type="subunit">
    <text evidence="6">Component of a multi-subunit COQ enzyme complex.</text>
</comment>
<evidence type="ECO:0000256" key="2">
    <source>
        <dbReference type="ARBA" id="ARBA00022792"/>
    </source>
</evidence>
<dbReference type="AlphaFoldDB" id="A0A8J4UUX3"/>
<comment type="subcellular location">
    <subcellularLocation>
        <location evidence="6">Mitochondrion inner membrane</location>
        <topology evidence="6">Peripheral membrane protein</topology>
        <orientation evidence="6">Matrix side</orientation>
    </subcellularLocation>
</comment>
<reference evidence="7" key="1">
    <citation type="submission" date="2020-01" db="EMBL/GenBank/DDBJ databases">
        <title>Development of genomics and gene disruption for Polysphondylium violaceum indicates a role for the polyketide synthase stlB in stalk morphogenesis.</title>
        <authorList>
            <person name="Narita B."/>
            <person name="Kawabe Y."/>
            <person name="Kin K."/>
            <person name="Saito T."/>
            <person name="Gibbs R."/>
            <person name="Kuspa A."/>
            <person name="Muzny D."/>
            <person name="Queller D."/>
            <person name="Richards S."/>
            <person name="Strassman J."/>
            <person name="Sucgang R."/>
            <person name="Worley K."/>
            <person name="Schaap P."/>
        </authorList>
    </citation>
    <scope>NUCLEOTIDE SEQUENCE</scope>
    <source>
        <strain evidence="7">QSvi11</strain>
    </source>
</reference>
<keyword evidence="6" id="KW-0862">Zinc</keyword>
<dbReference type="GO" id="GO:0031314">
    <property type="term" value="C:extrinsic component of mitochondrial inner membrane"/>
    <property type="evidence" value="ECO:0007669"/>
    <property type="project" value="UniProtKB-UniRule"/>
</dbReference>
<gene>
    <name evidence="7" type="ORF">CYY_002681</name>
</gene>
<evidence type="ECO:0000256" key="3">
    <source>
        <dbReference type="ARBA" id="ARBA00023128"/>
    </source>
</evidence>
<name>A0A8J4UUX3_9MYCE</name>
<comment type="similarity">
    <text evidence="6">Belongs to the COQ4 family.</text>
</comment>
<dbReference type="UniPathway" id="UPA00232"/>
<evidence type="ECO:0000256" key="1">
    <source>
        <dbReference type="ARBA" id="ARBA00022688"/>
    </source>
</evidence>
<feature type="binding site" evidence="6">
    <location>
        <position position="195"/>
    </location>
    <ligand>
        <name>Zn(2+)</name>
        <dbReference type="ChEBI" id="CHEBI:29105"/>
    </ligand>
</feature>
<dbReference type="Pfam" id="PF05019">
    <property type="entry name" value="Coq4"/>
    <property type="match status" value="1"/>
</dbReference>
<evidence type="ECO:0000256" key="6">
    <source>
        <dbReference type="HAMAP-Rule" id="MF_03111"/>
    </source>
</evidence>
<keyword evidence="2 6" id="KW-0999">Mitochondrion inner membrane</keyword>
<dbReference type="GO" id="GO:0120539">
    <property type="term" value="F:4-hydroxy-3-methoxy-5-polyprenylbenzoate decarboxylase activity"/>
    <property type="evidence" value="ECO:0007669"/>
    <property type="project" value="UniProtKB-EC"/>
</dbReference>
<feature type="binding site" evidence="6">
    <location>
        <position position="179"/>
    </location>
    <ligand>
        <name>Zn(2+)</name>
        <dbReference type="ChEBI" id="CHEBI:29105"/>
    </ligand>
</feature>
<comment type="catalytic activity">
    <reaction evidence="6">
        <text>a 4-hydroxy-3-methoxy-5-(all-trans-polyprenyl)benzoate + H(+) = a 2-methoxy-6-(all-trans-polyprenyl)phenol + CO2</text>
        <dbReference type="Rhea" id="RHEA:81179"/>
        <dbReference type="Rhea" id="RHEA-COMP:9551"/>
        <dbReference type="Rhea" id="RHEA-COMP:10931"/>
        <dbReference type="ChEBI" id="CHEBI:15378"/>
        <dbReference type="ChEBI" id="CHEBI:16526"/>
        <dbReference type="ChEBI" id="CHEBI:62731"/>
        <dbReference type="ChEBI" id="CHEBI:84443"/>
        <dbReference type="EC" id="4.1.1.130"/>
    </reaction>
</comment>
<dbReference type="InterPro" id="IPR027540">
    <property type="entry name" value="Coq4_euk"/>
</dbReference>
<evidence type="ECO:0000256" key="5">
    <source>
        <dbReference type="ARBA" id="ARBA00023239"/>
    </source>
</evidence>
<dbReference type="OrthoDB" id="4249at2759"/>
<evidence type="ECO:0000313" key="8">
    <source>
        <dbReference type="Proteomes" id="UP000695562"/>
    </source>
</evidence>
<dbReference type="GO" id="GO:0008270">
    <property type="term" value="F:zinc ion binding"/>
    <property type="evidence" value="ECO:0007669"/>
    <property type="project" value="UniProtKB-UniRule"/>
</dbReference>
<dbReference type="EMBL" id="AJWJ01000076">
    <property type="protein sequence ID" value="KAF2076021.1"/>
    <property type="molecule type" value="Genomic_DNA"/>
</dbReference>
<organism evidence="7 8">
    <name type="scientific">Polysphondylium violaceum</name>
    <dbReference type="NCBI Taxonomy" id="133409"/>
    <lineage>
        <taxon>Eukaryota</taxon>
        <taxon>Amoebozoa</taxon>
        <taxon>Evosea</taxon>
        <taxon>Eumycetozoa</taxon>
        <taxon>Dictyostelia</taxon>
        <taxon>Dictyosteliales</taxon>
        <taxon>Dictyosteliaceae</taxon>
        <taxon>Polysphondylium</taxon>
    </lineage>
</organism>
<feature type="binding site" evidence="6">
    <location>
        <position position="183"/>
    </location>
    <ligand>
        <name>Zn(2+)</name>
        <dbReference type="ChEBI" id="CHEBI:29105"/>
    </ligand>
</feature>
<proteinExistence type="inferred from homology"/>
<comment type="caution">
    <text evidence="7">The sequence shown here is derived from an EMBL/GenBank/DDBJ whole genome shotgun (WGS) entry which is preliminary data.</text>
</comment>
<comment type="cofactor">
    <cofactor evidence="6">
        <name>Zn(2+)</name>
        <dbReference type="ChEBI" id="CHEBI:29105"/>
    </cofactor>
</comment>
<keyword evidence="8" id="KW-1185">Reference proteome</keyword>
<sequence>MFKINNLKIIKEYSVYRHPKLYNINSTTTTTTILHKNDQQQIINKKGYTTTTTTNKNKIQNNLFQKVLLTFGSAIVAFHNPARGDMVATLGEVTGGCAIKKIKENMKSDPIGREILLTRPRILESTYPANLHLLPETTFGGAYYKWMKGHGFSPDERTQVRMIEDDEDAYVMQRYREVHDFWHVLSGIDISVHGEIAVKWLEMIQTGLPSTALSSFVGPLSVSWQDKKELINDMIPWAIRCGRNCKPLMNIKYEDYWETDLNEFRKILNFEPYISSNNNNSNKNE</sequence>
<comment type="pathway">
    <text evidence="6">Cofactor biosynthesis; ubiquinone biosynthesis.</text>
</comment>
<keyword evidence="3 6" id="KW-0496">Mitochondrion</keyword>
<feature type="binding site" evidence="6">
    <location>
        <position position="180"/>
    </location>
    <ligand>
        <name>Zn(2+)</name>
        <dbReference type="ChEBI" id="CHEBI:29105"/>
    </ligand>
</feature>
<dbReference type="PANTHER" id="PTHR12922:SF7">
    <property type="entry name" value="UBIQUINONE BIOSYNTHESIS PROTEIN COQ4 HOMOLOG, MITOCHONDRIAL"/>
    <property type="match status" value="1"/>
</dbReference>
<dbReference type="EC" id="4.1.1.130" evidence="6"/>
<protein>
    <recommendedName>
        <fullName evidence="6">Ubiquinone biosynthesis protein COQ4 homolog, mitochondrial</fullName>
    </recommendedName>
    <alternativeName>
        <fullName evidence="6">4-hydroxy-3-methoxy-5-polyprenylbenzoate decarboxylase</fullName>
        <ecNumber evidence="6">4.1.1.130</ecNumber>
    </alternativeName>
    <alternativeName>
        <fullName evidence="6">Coenzyme Q biosynthesis protein 4 homolog</fullName>
    </alternativeName>
</protein>
<keyword evidence="6" id="KW-0479">Metal-binding</keyword>
<dbReference type="PANTHER" id="PTHR12922">
    <property type="entry name" value="UBIQUINONE BIOSYNTHESIS PROTEIN"/>
    <property type="match status" value="1"/>
</dbReference>
<evidence type="ECO:0000256" key="4">
    <source>
        <dbReference type="ARBA" id="ARBA00023136"/>
    </source>
</evidence>
<dbReference type="HAMAP" id="MF_03111">
    <property type="entry name" value="Coq4"/>
    <property type="match status" value="1"/>
</dbReference>
<dbReference type="InterPro" id="IPR007715">
    <property type="entry name" value="Coq4"/>
</dbReference>
<keyword evidence="5 6" id="KW-0456">Lyase</keyword>
<dbReference type="Proteomes" id="UP000695562">
    <property type="component" value="Unassembled WGS sequence"/>
</dbReference>
<comment type="function">
    <text evidence="6">Lyase that catalyzes the C1-decarboxylation of 4-hydroxy-3-methoxy-5-(all-trans-polyprenyl)benzoic acid into 2-methoxy-6-(all-trans-polyprenyl)phenol during ubiquinone biosynthesis.</text>
</comment>
<keyword evidence="1 6" id="KW-0831">Ubiquinone biosynthesis</keyword>